<evidence type="ECO:0000256" key="1">
    <source>
        <dbReference type="SAM" id="SignalP"/>
    </source>
</evidence>
<feature type="signal peptide" evidence="1">
    <location>
        <begin position="1"/>
        <end position="22"/>
    </location>
</feature>
<keyword evidence="1" id="KW-0732">Signal</keyword>
<feature type="chain" id="PRO_5003216159" evidence="1">
    <location>
        <begin position="23"/>
        <end position="249"/>
    </location>
</feature>
<reference evidence="2" key="1">
    <citation type="submission" date="2010-01" db="EMBL/GenBank/DDBJ databases">
        <title>Genome fragments of uncultured bacteria from the North Pacific subtropical Gyre.</title>
        <authorList>
            <person name="Pham V.D."/>
            <person name="Delong E.F."/>
        </authorList>
    </citation>
    <scope>NUCLEOTIDE SEQUENCE</scope>
</reference>
<sequence>MKIGITVATLLVLFLAASTVAAQTVVLAERTMACSLNPGYTIADVVETGRNFEWSEDTAPGVVILRNKIAASGVGGNFGPPYDFLVSSYYPSYAVMVERRGRFLQSQAGRNGQRGLAPFATCNENIGISSVRFAIPYPAGTRIPPLTAATSTFCELNGATIDDAVANHRGFAETVGASIALVRSLNFGGPQRPIGSSVGYLASYPSFDDFGAAWDQRQQNGGTPNPENPIICNSPSLWAQYLIHQTTTN</sequence>
<evidence type="ECO:0000313" key="2">
    <source>
        <dbReference type="EMBL" id="ADI23223.1"/>
    </source>
</evidence>
<dbReference type="EMBL" id="GU568008">
    <property type="protein sequence ID" value="ADI23223.1"/>
    <property type="molecule type" value="Genomic_DNA"/>
</dbReference>
<organism evidence="2">
    <name type="scientific">uncultured Gemmatimonadales bacterium HF0770_11C06</name>
    <dbReference type="NCBI Taxonomy" id="723616"/>
    <lineage>
        <taxon>Bacteria</taxon>
        <taxon>Pseudomonadati</taxon>
        <taxon>Gemmatimonadota</taxon>
        <taxon>Gemmatimonadia</taxon>
        <taxon>Gemmatimonadales</taxon>
        <taxon>environmental samples</taxon>
    </lineage>
</organism>
<name>E7C6Z9_9BACT</name>
<dbReference type="AlphaFoldDB" id="E7C6Z9"/>
<protein>
    <submittedName>
        <fullName evidence="2">Uncharacterized protein</fullName>
    </submittedName>
</protein>
<proteinExistence type="predicted"/>
<accession>E7C6Z9</accession>